<dbReference type="GO" id="GO:0006790">
    <property type="term" value="P:sulfur compound metabolic process"/>
    <property type="evidence" value="ECO:0007669"/>
    <property type="project" value="TreeGrafter"/>
</dbReference>
<protein>
    <submittedName>
        <fullName evidence="3">DMSO/TMAO reductase YedYZ molybdopterin-dependent catalytic subunit</fullName>
    </submittedName>
</protein>
<organism evidence="3 4">
    <name type="scientific">Nocardia puris</name>
    <dbReference type="NCBI Taxonomy" id="208602"/>
    <lineage>
        <taxon>Bacteria</taxon>
        <taxon>Bacillati</taxon>
        <taxon>Actinomycetota</taxon>
        <taxon>Actinomycetes</taxon>
        <taxon>Mycobacteriales</taxon>
        <taxon>Nocardiaceae</taxon>
        <taxon>Nocardia</taxon>
    </lineage>
</organism>
<dbReference type="Gene3D" id="2.60.40.650">
    <property type="match status" value="1"/>
</dbReference>
<dbReference type="GO" id="GO:0020037">
    <property type="term" value="F:heme binding"/>
    <property type="evidence" value="ECO:0007669"/>
    <property type="project" value="TreeGrafter"/>
</dbReference>
<keyword evidence="1" id="KW-0812">Transmembrane</keyword>
<reference evidence="3 4" key="1">
    <citation type="submission" date="2018-06" db="EMBL/GenBank/DDBJ databases">
        <title>Genomic Encyclopedia of Type Strains, Phase IV (KMG-IV): sequencing the most valuable type-strain genomes for metagenomic binning, comparative biology and taxonomic classification.</title>
        <authorList>
            <person name="Goeker M."/>
        </authorList>
    </citation>
    <scope>NUCLEOTIDE SEQUENCE [LARGE SCALE GENOMIC DNA]</scope>
    <source>
        <strain evidence="3 4">DSM 44599</strain>
    </source>
</reference>
<feature type="transmembrane region" description="Helical" evidence="1">
    <location>
        <begin position="80"/>
        <end position="100"/>
    </location>
</feature>
<feature type="transmembrane region" description="Helical" evidence="1">
    <location>
        <begin position="20"/>
        <end position="44"/>
    </location>
</feature>
<dbReference type="Gene3D" id="3.90.420.10">
    <property type="entry name" value="Oxidoreductase, molybdopterin-binding domain"/>
    <property type="match status" value="1"/>
</dbReference>
<dbReference type="InterPro" id="IPR014756">
    <property type="entry name" value="Ig_E-set"/>
</dbReference>
<dbReference type="SUPFAM" id="SSF56524">
    <property type="entry name" value="Oxidoreductase molybdopterin-binding domain"/>
    <property type="match status" value="1"/>
</dbReference>
<dbReference type="PANTHER" id="PTHR19372:SF7">
    <property type="entry name" value="SULFITE OXIDASE, MITOCHONDRIAL"/>
    <property type="match status" value="1"/>
</dbReference>
<dbReference type="SUPFAM" id="SSF81296">
    <property type="entry name" value="E set domains"/>
    <property type="match status" value="1"/>
</dbReference>
<comment type="caution">
    <text evidence="3">The sequence shown here is derived from an EMBL/GenBank/DDBJ whole genome shotgun (WGS) entry which is preliminary data.</text>
</comment>
<dbReference type="EMBL" id="QNRE01000021">
    <property type="protein sequence ID" value="RBO82953.1"/>
    <property type="molecule type" value="Genomic_DNA"/>
</dbReference>
<evidence type="ECO:0000313" key="3">
    <source>
        <dbReference type="EMBL" id="RBO82953.1"/>
    </source>
</evidence>
<keyword evidence="1" id="KW-1133">Transmembrane helix</keyword>
<feature type="transmembrane region" description="Helical" evidence="1">
    <location>
        <begin position="106"/>
        <end position="124"/>
    </location>
</feature>
<dbReference type="Proteomes" id="UP000252586">
    <property type="component" value="Unassembled WGS sequence"/>
</dbReference>
<evidence type="ECO:0000256" key="1">
    <source>
        <dbReference type="SAM" id="Phobius"/>
    </source>
</evidence>
<feature type="transmembrane region" description="Helical" evidence="1">
    <location>
        <begin position="167"/>
        <end position="189"/>
    </location>
</feature>
<name>A0A366CYQ7_9NOCA</name>
<dbReference type="AlphaFoldDB" id="A0A366CYQ7"/>
<dbReference type="PANTHER" id="PTHR19372">
    <property type="entry name" value="SULFITE REDUCTASE"/>
    <property type="match status" value="1"/>
</dbReference>
<evidence type="ECO:0000259" key="2">
    <source>
        <dbReference type="Pfam" id="PF00174"/>
    </source>
</evidence>
<dbReference type="Pfam" id="PF00174">
    <property type="entry name" value="Oxidored_molyb"/>
    <property type="match status" value="1"/>
</dbReference>
<dbReference type="InterPro" id="IPR036374">
    <property type="entry name" value="OxRdtase_Mopterin-bd_sf"/>
</dbReference>
<dbReference type="GO" id="GO:0008482">
    <property type="term" value="F:sulfite oxidase activity"/>
    <property type="evidence" value="ECO:0007669"/>
    <property type="project" value="TreeGrafter"/>
</dbReference>
<dbReference type="InterPro" id="IPR000572">
    <property type="entry name" value="OxRdtase_Mopterin-bd_dom"/>
</dbReference>
<dbReference type="STRING" id="1210090.GCA_001613185_04797"/>
<keyword evidence="4" id="KW-1185">Reference proteome</keyword>
<accession>A0A366CYQ7</accession>
<sequence length="516" mass="54601">MKALVHDEPPATEEPGPGRFAAAGAGVLGAATVLGVGHLVAAMVDPDASPFLVLGSTMVDLTPRPLKDFAIRQFGANDKAVLFLAMAVVMVVGAAVAGLLERRRRFAGVALLAALGAVTLVAALQRPTATPSFALPALVGTVAGALALRALMDAAETDPTAPGRRKFLGVAAGVGVLALGAAAGGRWLTERLRDAVGDREVFALPAVDAPAPPPPVEATAPVGGVTRFVTPNNQFYRVDTALRLPALPSGEWRLRVHGMVEREVVYDFEALRGRRAVERMVTLTCVSNEVGGDLAGNAVWTGYPLADLLAEAGVRPDADMLLSRSIDGFTASTPVSAILDGRDALLAIGMNGEPLPIQHGYPARLVIPGLYGYVSATKWVVDLELTRFDRATAYWTDRGWADRAPIETASRIDVPGSFGKVPAGEVVVAGVAWAQRRGITAVEVQVDDRPWQPATLAAEYSTDTWRQWYWRWDATPGTHTLRVRATDGTGAVQTEERTPPFPDGATGWHSRVVTVQ</sequence>
<gene>
    <name evidence="3" type="ORF">DFR74_12143</name>
</gene>
<feature type="transmembrane region" description="Helical" evidence="1">
    <location>
        <begin position="133"/>
        <end position="152"/>
    </location>
</feature>
<evidence type="ECO:0000313" key="4">
    <source>
        <dbReference type="Proteomes" id="UP000252586"/>
    </source>
</evidence>
<dbReference type="GO" id="GO:0043546">
    <property type="term" value="F:molybdopterin cofactor binding"/>
    <property type="evidence" value="ECO:0007669"/>
    <property type="project" value="TreeGrafter"/>
</dbReference>
<proteinExistence type="predicted"/>
<keyword evidence="1" id="KW-0472">Membrane</keyword>
<feature type="domain" description="Oxidoreductase molybdopterin-binding" evidence="2">
    <location>
        <begin position="248"/>
        <end position="391"/>
    </location>
</feature>